<accession>A0AA38FZE7</accession>
<reference evidence="1 2" key="1">
    <citation type="journal article" date="2021" name="Nat. Plants">
        <title>The Taxus genome provides insights into paclitaxel biosynthesis.</title>
        <authorList>
            <person name="Xiong X."/>
            <person name="Gou J."/>
            <person name="Liao Q."/>
            <person name="Li Y."/>
            <person name="Zhou Q."/>
            <person name="Bi G."/>
            <person name="Li C."/>
            <person name="Du R."/>
            <person name="Wang X."/>
            <person name="Sun T."/>
            <person name="Guo L."/>
            <person name="Liang H."/>
            <person name="Lu P."/>
            <person name="Wu Y."/>
            <person name="Zhang Z."/>
            <person name="Ro D.K."/>
            <person name="Shang Y."/>
            <person name="Huang S."/>
            <person name="Yan J."/>
        </authorList>
    </citation>
    <scope>NUCLEOTIDE SEQUENCE [LARGE SCALE GENOMIC DNA]</scope>
    <source>
        <strain evidence="1">Ta-2019</strain>
    </source>
</reference>
<keyword evidence="2" id="KW-1185">Reference proteome</keyword>
<evidence type="ECO:0000313" key="2">
    <source>
        <dbReference type="Proteomes" id="UP000824469"/>
    </source>
</evidence>
<gene>
    <name evidence="1" type="ORF">KI387_026899</name>
</gene>
<organism evidence="1 2">
    <name type="scientific">Taxus chinensis</name>
    <name type="common">Chinese yew</name>
    <name type="synonym">Taxus wallichiana var. chinensis</name>
    <dbReference type="NCBI Taxonomy" id="29808"/>
    <lineage>
        <taxon>Eukaryota</taxon>
        <taxon>Viridiplantae</taxon>
        <taxon>Streptophyta</taxon>
        <taxon>Embryophyta</taxon>
        <taxon>Tracheophyta</taxon>
        <taxon>Spermatophyta</taxon>
        <taxon>Pinopsida</taxon>
        <taxon>Pinidae</taxon>
        <taxon>Conifers II</taxon>
        <taxon>Cupressales</taxon>
        <taxon>Taxaceae</taxon>
        <taxon>Taxus</taxon>
    </lineage>
</organism>
<protein>
    <submittedName>
        <fullName evidence="1">Uncharacterized protein</fullName>
    </submittedName>
</protein>
<evidence type="ECO:0000313" key="1">
    <source>
        <dbReference type="EMBL" id="KAH9311864.1"/>
    </source>
</evidence>
<feature type="non-terminal residue" evidence="1">
    <location>
        <position position="1"/>
    </location>
</feature>
<sequence>HLSSSIGVNQVHSGGVGSDWDSIRDCALHIYHCHAFDHIQLLEIAVVQAKSARSNFSVLASLSVFPR</sequence>
<feature type="non-terminal residue" evidence="1">
    <location>
        <position position="67"/>
    </location>
</feature>
<dbReference type="Proteomes" id="UP000824469">
    <property type="component" value="Unassembled WGS sequence"/>
</dbReference>
<dbReference type="EMBL" id="JAHRHJ020000006">
    <property type="protein sequence ID" value="KAH9311864.1"/>
    <property type="molecule type" value="Genomic_DNA"/>
</dbReference>
<proteinExistence type="predicted"/>
<name>A0AA38FZE7_TAXCH</name>
<comment type="caution">
    <text evidence="1">The sequence shown here is derived from an EMBL/GenBank/DDBJ whole genome shotgun (WGS) entry which is preliminary data.</text>
</comment>
<dbReference type="AlphaFoldDB" id="A0AA38FZE7"/>